<dbReference type="Proteomes" id="UP000237911">
    <property type="component" value="Unassembled WGS sequence"/>
</dbReference>
<dbReference type="RefSeq" id="WP_065153300.1">
    <property type="nucleotide sequence ID" value="NZ_CP092430.2"/>
</dbReference>
<sequence length="176" mass="19727">MRSARTDEQVIRTASVIESPPDLVWRRITSQDGINDEMGPYLKMTMPRSFRGNSIGDVTPGTRIGKSYLLLFGVIPVGFDDITIARIEPGRMFREESRMTGMRIWVHHRTLEPTNGTAGETTIVTDEITVAPRTLLGLIPGSSTLVRTILGHFFAHRHRRLARTMRTRGSSEPPQA</sequence>
<organism evidence="1 2">
    <name type="scientific">Mycolicibacter virginiensis</name>
    <dbReference type="NCBI Taxonomy" id="1795032"/>
    <lineage>
        <taxon>Bacteria</taxon>
        <taxon>Bacillati</taxon>
        <taxon>Actinomycetota</taxon>
        <taxon>Actinomycetes</taxon>
        <taxon>Mycobacteriales</taxon>
        <taxon>Mycobacteriaceae</taxon>
        <taxon>Mycolicibacter</taxon>
    </lineage>
</organism>
<dbReference type="EMBL" id="PUEV01000105">
    <property type="protein sequence ID" value="PQM50385.1"/>
    <property type="molecule type" value="Genomic_DNA"/>
</dbReference>
<dbReference type="SUPFAM" id="SSF55961">
    <property type="entry name" value="Bet v1-like"/>
    <property type="match status" value="1"/>
</dbReference>
<accession>A0A9X7IJI4</accession>
<comment type="caution">
    <text evidence="1">The sequence shown here is derived from an EMBL/GenBank/DDBJ whole genome shotgun (WGS) entry which is preliminary data.</text>
</comment>
<name>A0A9X7IJI4_9MYCO</name>
<evidence type="ECO:0000313" key="1">
    <source>
        <dbReference type="EMBL" id="PQM50385.1"/>
    </source>
</evidence>
<keyword evidence="2" id="KW-1185">Reference proteome</keyword>
<dbReference type="Gene3D" id="3.30.530.20">
    <property type="match status" value="1"/>
</dbReference>
<dbReference type="InterPro" id="IPR023393">
    <property type="entry name" value="START-like_dom_sf"/>
</dbReference>
<protein>
    <submittedName>
        <fullName evidence="1">Uncharacterized protein</fullName>
    </submittedName>
</protein>
<reference evidence="1 2" key="1">
    <citation type="submission" date="2018-02" db="EMBL/GenBank/DDBJ databases">
        <title>Draft genome sequence of Mycobacterium virginiense isolated from mud of a swine farm in Japan.</title>
        <authorList>
            <person name="Ohya K."/>
        </authorList>
    </citation>
    <scope>NUCLEOTIDE SEQUENCE [LARGE SCALE GENOMIC DNA]</scope>
    <source>
        <strain evidence="1 2">GF75</strain>
    </source>
</reference>
<evidence type="ECO:0000313" key="2">
    <source>
        <dbReference type="Proteomes" id="UP000237911"/>
    </source>
</evidence>
<dbReference type="AlphaFoldDB" id="A0A9X7IJI4"/>
<proteinExistence type="predicted"/>
<gene>
    <name evidence="1" type="ORF">C5U48_20495</name>
</gene>